<evidence type="ECO:0000256" key="4">
    <source>
        <dbReference type="ARBA" id="ARBA00012142"/>
    </source>
</evidence>
<dbReference type="PRINTS" id="PR01050">
    <property type="entry name" value="PYRUVTKNASE"/>
</dbReference>
<comment type="catalytic activity">
    <reaction evidence="13">
        <text>pyruvate + ATP = phosphoenolpyruvate + ADP + H(+)</text>
        <dbReference type="Rhea" id="RHEA:18157"/>
        <dbReference type="ChEBI" id="CHEBI:15361"/>
        <dbReference type="ChEBI" id="CHEBI:15378"/>
        <dbReference type="ChEBI" id="CHEBI:30616"/>
        <dbReference type="ChEBI" id="CHEBI:58702"/>
        <dbReference type="ChEBI" id="CHEBI:456216"/>
        <dbReference type="EC" id="2.7.1.40"/>
    </reaction>
</comment>
<dbReference type="InterPro" id="IPR001697">
    <property type="entry name" value="Pyr_Knase"/>
</dbReference>
<dbReference type="AlphaFoldDB" id="A0A2S6CUE8"/>
<dbReference type="EMBL" id="PGEM01000074">
    <property type="protein sequence ID" value="PPJ63317.1"/>
    <property type="molecule type" value="Genomic_DNA"/>
</dbReference>
<dbReference type="Pfam" id="PF00224">
    <property type="entry name" value="PK"/>
    <property type="match status" value="1"/>
</dbReference>
<keyword evidence="11 13" id="KW-0324">Glycolysis</keyword>
<evidence type="ECO:0000256" key="10">
    <source>
        <dbReference type="ARBA" id="ARBA00022842"/>
    </source>
</evidence>
<dbReference type="EC" id="2.7.1.40" evidence="4 13"/>
<dbReference type="PANTHER" id="PTHR11817">
    <property type="entry name" value="PYRUVATE KINASE"/>
    <property type="match status" value="1"/>
</dbReference>
<dbReference type="OrthoDB" id="9812123at2"/>
<comment type="caution">
    <text evidence="15">The sequence shown here is derived from an EMBL/GenBank/DDBJ whole genome shotgun (WGS) entry which is preliminary data.</text>
</comment>
<dbReference type="InterPro" id="IPR015793">
    <property type="entry name" value="Pyrv_Knase_brl"/>
</dbReference>
<dbReference type="InterPro" id="IPR015813">
    <property type="entry name" value="Pyrv/PenolPyrv_kinase-like_dom"/>
</dbReference>
<dbReference type="InterPro" id="IPR015806">
    <property type="entry name" value="Pyrv_Knase_insert_dom_sf"/>
</dbReference>
<protein>
    <recommendedName>
        <fullName evidence="4 13">Pyruvate kinase</fullName>
        <ecNumber evidence="4 13">2.7.1.40</ecNumber>
    </recommendedName>
</protein>
<evidence type="ECO:0000256" key="5">
    <source>
        <dbReference type="ARBA" id="ARBA00022679"/>
    </source>
</evidence>
<evidence type="ECO:0000256" key="1">
    <source>
        <dbReference type="ARBA" id="ARBA00001958"/>
    </source>
</evidence>
<keyword evidence="16" id="KW-1185">Reference proteome</keyword>
<evidence type="ECO:0000256" key="3">
    <source>
        <dbReference type="ARBA" id="ARBA00008663"/>
    </source>
</evidence>
<reference evidence="15 16" key="1">
    <citation type="submission" date="2018-02" db="EMBL/GenBank/DDBJ databases">
        <title>Discovery of a pederin family compound in a non-symbiotic bloom-forming cyanobacterium.</title>
        <authorList>
            <person name="Kust A."/>
            <person name="Mares J."/>
            <person name="Jokela J."/>
            <person name="Urajova P."/>
            <person name="Hajek J."/>
            <person name="Saurav K."/>
            <person name="Voracova K."/>
            <person name="Fewer D.P."/>
            <person name="Haapaniemi E."/>
            <person name="Permi P."/>
            <person name="Rehakova K."/>
            <person name="Sivonen K."/>
            <person name="Hrouzek P."/>
        </authorList>
    </citation>
    <scope>NUCLEOTIDE SEQUENCE [LARGE SCALE GENOMIC DNA]</scope>
    <source>
        <strain evidence="15 16">CHARLIE-1</strain>
    </source>
</reference>
<evidence type="ECO:0000313" key="15">
    <source>
        <dbReference type="EMBL" id="PPJ63317.1"/>
    </source>
</evidence>
<comment type="similarity">
    <text evidence="3 13">Belongs to the pyruvate kinase family.</text>
</comment>
<dbReference type="SUPFAM" id="SSF50800">
    <property type="entry name" value="PK beta-barrel domain-like"/>
    <property type="match status" value="1"/>
</dbReference>
<keyword evidence="5 13" id="KW-0808">Transferase</keyword>
<dbReference type="InterPro" id="IPR040442">
    <property type="entry name" value="Pyrv_kinase-like_dom_sf"/>
</dbReference>
<evidence type="ECO:0000259" key="14">
    <source>
        <dbReference type="Pfam" id="PF00224"/>
    </source>
</evidence>
<dbReference type="GO" id="GO:0005524">
    <property type="term" value="F:ATP binding"/>
    <property type="evidence" value="ECO:0007669"/>
    <property type="project" value="UniProtKB-KW"/>
</dbReference>
<evidence type="ECO:0000256" key="7">
    <source>
        <dbReference type="ARBA" id="ARBA00022741"/>
    </source>
</evidence>
<dbReference type="GO" id="GO:0004743">
    <property type="term" value="F:pyruvate kinase activity"/>
    <property type="evidence" value="ECO:0007669"/>
    <property type="project" value="UniProtKB-EC"/>
</dbReference>
<dbReference type="RefSeq" id="WP_104387841.1">
    <property type="nucleotide sequence ID" value="NZ_PGEM01000074.1"/>
</dbReference>
<comment type="cofactor">
    <cofactor evidence="1">
        <name>K(+)</name>
        <dbReference type="ChEBI" id="CHEBI:29103"/>
    </cofactor>
</comment>
<evidence type="ECO:0000256" key="12">
    <source>
        <dbReference type="ARBA" id="ARBA00023317"/>
    </source>
</evidence>
<dbReference type="Proteomes" id="UP000239589">
    <property type="component" value="Unassembled WGS sequence"/>
</dbReference>
<name>A0A2S6CUE8_9CYAN</name>
<keyword evidence="9" id="KW-0067">ATP-binding</keyword>
<feature type="domain" description="Pyruvate kinase barrel" evidence="14">
    <location>
        <begin position="145"/>
        <end position="471"/>
    </location>
</feature>
<keyword evidence="10 13" id="KW-0460">Magnesium</keyword>
<gene>
    <name evidence="15" type="ORF">CUN59_10755</name>
</gene>
<comment type="pathway">
    <text evidence="2 13">Carbohydrate degradation; glycolysis; pyruvate from D-glyceraldehyde 3-phosphate: step 5/5.</text>
</comment>
<keyword evidence="6" id="KW-0479">Metal-binding</keyword>
<evidence type="ECO:0000313" key="16">
    <source>
        <dbReference type="Proteomes" id="UP000239589"/>
    </source>
</evidence>
<organism evidence="15 16">
    <name type="scientific">Cuspidothrix issatschenkoi CHARLIE-1</name>
    <dbReference type="NCBI Taxonomy" id="2052836"/>
    <lineage>
        <taxon>Bacteria</taxon>
        <taxon>Bacillati</taxon>
        <taxon>Cyanobacteriota</taxon>
        <taxon>Cyanophyceae</taxon>
        <taxon>Nostocales</taxon>
        <taxon>Aphanizomenonaceae</taxon>
        <taxon>Cuspidothrix</taxon>
    </lineage>
</organism>
<evidence type="ECO:0000256" key="9">
    <source>
        <dbReference type="ARBA" id="ARBA00022840"/>
    </source>
</evidence>
<accession>A0A2S6CUE8</accession>
<evidence type="ECO:0000256" key="8">
    <source>
        <dbReference type="ARBA" id="ARBA00022777"/>
    </source>
</evidence>
<proteinExistence type="inferred from homology"/>
<dbReference type="Gene3D" id="2.40.33.10">
    <property type="entry name" value="PK beta-barrel domain-like"/>
    <property type="match status" value="1"/>
</dbReference>
<evidence type="ECO:0000256" key="13">
    <source>
        <dbReference type="RuleBase" id="RU000504"/>
    </source>
</evidence>
<dbReference type="GO" id="GO:0016301">
    <property type="term" value="F:kinase activity"/>
    <property type="evidence" value="ECO:0007669"/>
    <property type="project" value="UniProtKB-KW"/>
</dbReference>
<evidence type="ECO:0000256" key="11">
    <source>
        <dbReference type="ARBA" id="ARBA00023152"/>
    </source>
</evidence>
<dbReference type="GO" id="GO:0000287">
    <property type="term" value="F:magnesium ion binding"/>
    <property type="evidence" value="ECO:0007669"/>
    <property type="project" value="InterPro"/>
</dbReference>
<dbReference type="InterPro" id="IPR011037">
    <property type="entry name" value="Pyrv_Knase-like_insert_dom_sf"/>
</dbReference>
<keyword evidence="12 15" id="KW-0670">Pyruvate</keyword>
<evidence type="ECO:0000256" key="6">
    <source>
        <dbReference type="ARBA" id="ARBA00022723"/>
    </source>
</evidence>
<dbReference type="UniPathway" id="UPA00109">
    <property type="reaction ID" value="UER00188"/>
</dbReference>
<dbReference type="SUPFAM" id="SSF51621">
    <property type="entry name" value="Phosphoenolpyruvate/pyruvate domain"/>
    <property type="match status" value="1"/>
</dbReference>
<dbReference type="Gene3D" id="3.20.20.60">
    <property type="entry name" value="Phosphoenolpyruvate-binding domains"/>
    <property type="match status" value="1"/>
</dbReference>
<sequence>MQSTHLEMKNEGLDLSDPRILLTTIQQLRQAVVQEGREIFEQWQTEIHRPSFINSSQNLAYYLALRRYDLRELQAALMPWGLSSLGRIEAKVLPTLDAVIATLKAVCRTDNDSIITHPPLEAFFEGDRLLQQNTEDIFGNTLHHRRVRIMVTLSIEAATNYEFVRDLLHQGTNCVRINCGHDTSVEWLAMINNVKKAELELGTSCKILMDLGGPKTRIKFAIAPSPKQRIFKGESLVLTPDLPTTINSQCFQASCTIPDVLKELKIGTRVWIDDGKIGAYVEAITPEGVWLKVTHARLKGEKLLPDKGMNFPYTDLHLSSLTDKDKRDLDFIAAHADQVDIIGYSYVQTPEDIQLLQQELAARLPENCPIPAIVAKIETPLAVTNLPELIIQAAGKQPFAIMIARGDLAIEIGYERLAEIQEEILWLCEAAHIPVIWATQVLENLVKHGMPSRAEMTDAAMSERAECVMLNKGGHIVEAVGILDDVLTRMQAHQVKKTPQLRALHSW</sequence>
<evidence type="ECO:0000256" key="2">
    <source>
        <dbReference type="ARBA" id="ARBA00004997"/>
    </source>
</evidence>
<keyword evidence="8 13" id="KW-0418">Kinase</keyword>
<dbReference type="GO" id="GO:0030955">
    <property type="term" value="F:potassium ion binding"/>
    <property type="evidence" value="ECO:0007669"/>
    <property type="project" value="InterPro"/>
</dbReference>
<keyword evidence="7" id="KW-0547">Nucleotide-binding</keyword>